<name>A0A6J4SI08_9BACT</name>
<proteinExistence type="predicted"/>
<protein>
    <submittedName>
        <fullName evidence="1">Uncharacterized protein</fullName>
    </submittedName>
</protein>
<dbReference type="EMBL" id="CADCVN010000638">
    <property type="protein sequence ID" value="CAA9494591.1"/>
    <property type="molecule type" value="Genomic_DNA"/>
</dbReference>
<reference evidence="1" key="1">
    <citation type="submission" date="2020-02" db="EMBL/GenBank/DDBJ databases">
        <authorList>
            <person name="Meier V. D."/>
        </authorList>
    </citation>
    <scope>NUCLEOTIDE SEQUENCE</scope>
    <source>
        <strain evidence="1">AVDCRST_MAG96</strain>
    </source>
</reference>
<dbReference type="AlphaFoldDB" id="A0A6J4SI08"/>
<evidence type="ECO:0000313" key="1">
    <source>
        <dbReference type="EMBL" id="CAA9494591.1"/>
    </source>
</evidence>
<sequence>MHGTQVKRTKANLARELQLLQTANTLRLNTIKHIISIIKNRFWADKNENVKL</sequence>
<gene>
    <name evidence="1" type="ORF">AVDCRST_MAG96-1673</name>
</gene>
<accession>A0A6J4SI08</accession>
<organism evidence="1">
    <name type="scientific">uncultured Segetibacter sp</name>
    <dbReference type="NCBI Taxonomy" id="481133"/>
    <lineage>
        <taxon>Bacteria</taxon>
        <taxon>Pseudomonadati</taxon>
        <taxon>Bacteroidota</taxon>
        <taxon>Chitinophagia</taxon>
        <taxon>Chitinophagales</taxon>
        <taxon>Chitinophagaceae</taxon>
        <taxon>Segetibacter</taxon>
        <taxon>environmental samples</taxon>
    </lineage>
</organism>